<dbReference type="AlphaFoldDB" id="A0A0R3WBE3"/>
<protein>
    <submittedName>
        <fullName evidence="1 3">Uncharacterized protein</fullName>
    </submittedName>
</protein>
<evidence type="ECO:0000313" key="1">
    <source>
        <dbReference type="EMBL" id="VDK39308.1"/>
    </source>
</evidence>
<reference evidence="3" key="1">
    <citation type="submission" date="2017-02" db="UniProtKB">
        <authorList>
            <consortium name="WormBaseParasite"/>
        </authorList>
    </citation>
    <scope>IDENTIFICATION</scope>
</reference>
<proteinExistence type="predicted"/>
<dbReference type="EMBL" id="UYRS01018705">
    <property type="protein sequence ID" value="VDK39308.1"/>
    <property type="molecule type" value="Genomic_DNA"/>
</dbReference>
<accession>A0A0R3WBE3</accession>
<dbReference type="OrthoDB" id="6244405at2759"/>
<dbReference type="Proteomes" id="UP000282613">
    <property type="component" value="Unassembled WGS sequence"/>
</dbReference>
<keyword evidence="2" id="KW-1185">Reference proteome</keyword>
<gene>
    <name evidence="1" type="ORF">TASK_LOCUS7957</name>
</gene>
<evidence type="ECO:0000313" key="2">
    <source>
        <dbReference type="Proteomes" id="UP000282613"/>
    </source>
</evidence>
<reference evidence="1 2" key="2">
    <citation type="submission" date="2018-11" db="EMBL/GenBank/DDBJ databases">
        <authorList>
            <consortium name="Pathogen Informatics"/>
        </authorList>
    </citation>
    <scope>NUCLEOTIDE SEQUENCE [LARGE SCALE GENOMIC DNA]</scope>
</reference>
<organism evidence="3">
    <name type="scientific">Taenia asiatica</name>
    <name type="common">Asian tapeworm</name>
    <dbReference type="NCBI Taxonomy" id="60517"/>
    <lineage>
        <taxon>Eukaryota</taxon>
        <taxon>Metazoa</taxon>
        <taxon>Spiralia</taxon>
        <taxon>Lophotrochozoa</taxon>
        <taxon>Platyhelminthes</taxon>
        <taxon>Cestoda</taxon>
        <taxon>Eucestoda</taxon>
        <taxon>Cyclophyllidea</taxon>
        <taxon>Taeniidae</taxon>
        <taxon>Taenia</taxon>
    </lineage>
</organism>
<sequence>MRLECGLPFHPDNARSKSIQRLQQKPRHESKIRFLDTPKAITAKSRLFGEEALEIAQRGRQDHLFFPSSHLPSASAYSISLPKQHPHQSALRHASHASMTKILQPNLSISPRAPRLPSPRLRGEESRDIWRRSRGTSFLLHLDPRAIADATDSLKPQCQNKENLRTDQSRTQPFFDQNAASIPVSNYLFQPRVTGEAKEILMRDRGLTNDGMSSNGVKRVQSALDVRRGKALTPYSSIDNVANILNFKPPPNEEKPQVVELYFHEELPSKGMRASLGVTAALNSTKDFQFDDQKIRPRVQFEGVEIAQKNRRSTLFCESNEGMKYSVARVRPEVQKIAETHRGVDVKLLIAPDNLTYFYLFFSPIRLEVPQLPLRRRLSPGGYRIALLSRGGGAKACINPSGINRCPMRGDRN</sequence>
<dbReference type="WBParaSite" id="TASK_0000795601-mRNA-1">
    <property type="protein sequence ID" value="TASK_0000795601-mRNA-1"/>
    <property type="gene ID" value="TASK_0000795601"/>
</dbReference>
<name>A0A0R3WBE3_TAEAS</name>
<evidence type="ECO:0000313" key="3">
    <source>
        <dbReference type="WBParaSite" id="TASK_0000795601-mRNA-1"/>
    </source>
</evidence>